<dbReference type="Proteomes" id="UP000038040">
    <property type="component" value="Unplaced"/>
</dbReference>
<dbReference type="WBParaSite" id="DME_0000987501-mRNA-1">
    <property type="protein sequence ID" value="DME_0000987501-mRNA-1"/>
    <property type="gene ID" value="DME_0000987501"/>
</dbReference>
<evidence type="ECO:0000259" key="18">
    <source>
        <dbReference type="SMART" id="SM00458"/>
    </source>
</evidence>
<evidence type="ECO:0000256" key="12">
    <source>
        <dbReference type="ARBA" id="ARBA00023034"/>
    </source>
</evidence>
<keyword evidence="8" id="KW-0479">Metal-binding</keyword>
<evidence type="ECO:0000256" key="11">
    <source>
        <dbReference type="ARBA" id="ARBA00022989"/>
    </source>
</evidence>
<keyword evidence="16 17" id="KW-0464">Manganese</keyword>
<reference evidence="19 21" key="2">
    <citation type="submission" date="2018-11" db="EMBL/GenBank/DDBJ databases">
        <authorList>
            <consortium name="Pathogen Informatics"/>
        </authorList>
    </citation>
    <scope>NUCLEOTIDE SEQUENCE [LARGE SCALE GENOMIC DNA]</scope>
</reference>
<evidence type="ECO:0000313" key="19">
    <source>
        <dbReference type="EMBL" id="VDN53479.1"/>
    </source>
</evidence>
<dbReference type="Proteomes" id="UP000274756">
    <property type="component" value="Unassembled WGS sequence"/>
</dbReference>
<keyword evidence="15" id="KW-0325">Glycoprotein</keyword>
<evidence type="ECO:0000256" key="9">
    <source>
        <dbReference type="ARBA" id="ARBA00022734"/>
    </source>
</evidence>
<evidence type="ECO:0000256" key="4">
    <source>
        <dbReference type="ARBA" id="ARBA00005680"/>
    </source>
</evidence>
<evidence type="ECO:0000256" key="16">
    <source>
        <dbReference type="ARBA" id="ARBA00023211"/>
    </source>
</evidence>
<keyword evidence="12 17" id="KW-0333">Golgi apparatus</keyword>
<evidence type="ECO:0000256" key="5">
    <source>
        <dbReference type="ARBA" id="ARBA00022676"/>
    </source>
</evidence>
<keyword evidence="11 17" id="KW-1133">Transmembrane helix</keyword>
<dbReference type="Pfam" id="PF00652">
    <property type="entry name" value="Ricin_B_lectin"/>
    <property type="match status" value="1"/>
</dbReference>
<evidence type="ECO:0000256" key="1">
    <source>
        <dbReference type="ARBA" id="ARBA00001936"/>
    </source>
</evidence>
<comment type="similarity">
    <text evidence="4 17">Belongs to the glycosyltransferase 2 family. GalNAc-T subfamily.</text>
</comment>
<dbReference type="GO" id="GO:0006493">
    <property type="term" value="P:protein O-linked glycosylation"/>
    <property type="evidence" value="ECO:0007669"/>
    <property type="project" value="TreeGrafter"/>
</dbReference>
<feature type="transmembrane region" description="Helical" evidence="17">
    <location>
        <begin position="33"/>
        <end position="56"/>
    </location>
</feature>
<keyword evidence="5 17" id="KW-0328">Glycosyltransferase</keyword>
<dbReference type="Gene3D" id="3.90.550.10">
    <property type="entry name" value="Spore Coat Polysaccharide Biosynthesis Protein SpsA, Chain A"/>
    <property type="match status" value="1"/>
</dbReference>
<dbReference type="SUPFAM" id="SSF50370">
    <property type="entry name" value="Ricin B-like lectins"/>
    <property type="match status" value="1"/>
</dbReference>
<accession>A0A0N4UPI5</accession>
<reference evidence="22" key="1">
    <citation type="submission" date="2016-04" db="UniProtKB">
        <authorList>
            <consortium name="WormBaseParasite"/>
        </authorList>
    </citation>
    <scope>IDENTIFICATION</scope>
</reference>
<dbReference type="InterPro" id="IPR000772">
    <property type="entry name" value="Ricin_B_lectin"/>
</dbReference>
<evidence type="ECO:0000256" key="8">
    <source>
        <dbReference type="ARBA" id="ARBA00022723"/>
    </source>
</evidence>
<keyword evidence="10" id="KW-0735">Signal-anchor</keyword>
<comment type="pathway">
    <text evidence="3 17">Protein modification; protein glycosylation.</text>
</comment>
<evidence type="ECO:0000256" key="13">
    <source>
        <dbReference type="ARBA" id="ARBA00023136"/>
    </source>
</evidence>
<keyword evidence="6 17" id="KW-0808">Transferase</keyword>
<dbReference type="InterPro" id="IPR045885">
    <property type="entry name" value="GalNAc-T"/>
</dbReference>
<evidence type="ECO:0000256" key="10">
    <source>
        <dbReference type="ARBA" id="ARBA00022968"/>
    </source>
</evidence>
<evidence type="ECO:0000313" key="21">
    <source>
        <dbReference type="Proteomes" id="UP000274756"/>
    </source>
</evidence>
<keyword evidence="14 17" id="KW-1015">Disulfide bond</keyword>
<dbReference type="GO" id="GO:0004653">
    <property type="term" value="F:polypeptide N-acetylgalactosaminyltransferase activity"/>
    <property type="evidence" value="ECO:0007669"/>
    <property type="project" value="TreeGrafter"/>
</dbReference>
<dbReference type="PANTHER" id="PTHR11675">
    <property type="entry name" value="N-ACETYLGALACTOSAMINYLTRANSFERASE"/>
    <property type="match status" value="1"/>
</dbReference>
<evidence type="ECO:0000256" key="7">
    <source>
        <dbReference type="ARBA" id="ARBA00022692"/>
    </source>
</evidence>
<dbReference type="Pfam" id="PF00535">
    <property type="entry name" value="Glycos_transf_2"/>
    <property type="match status" value="1"/>
</dbReference>
<dbReference type="SMART" id="SM00458">
    <property type="entry name" value="RICIN"/>
    <property type="match status" value="1"/>
</dbReference>
<dbReference type="EC" id="2.4.1.-" evidence="17"/>
<dbReference type="CDD" id="cd02510">
    <property type="entry name" value="pp-GalNAc-T"/>
    <property type="match status" value="1"/>
</dbReference>
<evidence type="ECO:0000313" key="20">
    <source>
        <dbReference type="Proteomes" id="UP000038040"/>
    </source>
</evidence>
<dbReference type="GO" id="GO:0000139">
    <property type="term" value="C:Golgi membrane"/>
    <property type="evidence" value="ECO:0007669"/>
    <property type="project" value="UniProtKB-SubCell"/>
</dbReference>
<evidence type="ECO:0000256" key="15">
    <source>
        <dbReference type="ARBA" id="ARBA00023180"/>
    </source>
</evidence>
<keyword evidence="13 17" id="KW-0472">Membrane</keyword>
<keyword evidence="21" id="KW-1185">Reference proteome</keyword>
<dbReference type="InterPro" id="IPR035992">
    <property type="entry name" value="Ricin_B-like_lectins"/>
</dbReference>
<evidence type="ECO:0000256" key="14">
    <source>
        <dbReference type="ARBA" id="ARBA00023157"/>
    </source>
</evidence>
<dbReference type="UniPathway" id="UPA00378"/>
<dbReference type="EMBL" id="UYYG01000135">
    <property type="protein sequence ID" value="VDN53479.1"/>
    <property type="molecule type" value="Genomic_DNA"/>
</dbReference>
<evidence type="ECO:0000256" key="2">
    <source>
        <dbReference type="ARBA" id="ARBA00004323"/>
    </source>
</evidence>
<keyword evidence="9 17" id="KW-0430">Lectin</keyword>
<evidence type="ECO:0000313" key="22">
    <source>
        <dbReference type="WBParaSite" id="DME_0000987501-mRNA-1"/>
    </source>
</evidence>
<evidence type="ECO:0000256" key="3">
    <source>
        <dbReference type="ARBA" id="ARBA00004922"/>
    </source>
</evidence>
<dbReference type="OrthoDB" id="5988548at2759"/>
<dbReference type="PROSITE" id="PS50231">
    <property type="entry name" value="RICIN_B_LECTIN"/>
    <property type="match status" value="1"/>
</dbReference>
<dbReference type="PANTHER" id="PTHR11675:SF118">
    <property type="entry name" value="POLYPEPTIDE N-ACETYLGALACTOSAMINYLTRANSFERASE 3"/>
    <property type="match status" value="1"/>
</dbReference>
<evidence type="ECO:0000256" key="17">
    <source>
        <dbReference type="RuleBase" id="RU361242"/>
    </source>
</evidence>
<organism evidence="20 22">
    <name type="scientific">Dracunculus medinensis</name>
    <name type="common">Guinea worm</name>
    <dbReference type="NCBI Taxonomy" id="318479"/>
    <lineage>
        <taxon>Eukaryota</taxon>
        <taxon>Metazoa</taxon>
        <taxon>Ecdysozoa</taxon>
        <taxon>Nematoda</taxon>
        <taxon>Chromadorea</taxon>
        <taxon>Rhabditida</taxon>
        <taxon>Spirurina</taxon>
        <taxon>Dracunculoidea</taxon>
        <taxon>Dracunculidae</taxon>
        <taxon>Dracunculus</taxon>
    </lineage>
</organism>
<dbReference type="Gene3D" id="2.80.10.50">
    <property type="match status" value="1"/>
</dbReference>
<comment type="subcellular location">
    <subcellularLocation>
        <location evidence="2 17">Golgi apparatus membrane</location>
        <topology evidence="2 17">Single-pass type II membrane protein</topology>
    </subcellularLocation>
</comment>
<dbReference type="SUPFAM" id="SSF53448">
    <property type="entry name" value="Nucleotide-diphospho-sugar transferases"/>
    <property type="match status" value="1"/>
</dbReference>
<dbReference type="STRING" id="318479.A0A0N4UPI5"/>
<dbReference type="GO" id="GO:0030246">
    <property type="term" value="F:carbohydrate binding"/>
    <property type="evidence" value="ECO:0007669"/>
    <property type="project" value="UniProtKB-KW"/>
</dbReference>
<sequence length="657" mass="75447">MLCSSIIIQWTSRMNLRSVGKLAAARRRRVRNFLLGCLFVFGFLACWCIITILILMAQETLLIASNGDGESSEAFVTRGVQVIVGHYNGNLPVERLSNLTDEQLNANNYSPVPDAGANGNGVHLNDYEERLSDNTFGINQFNLMISDRIPVNRSLPDVRRQHCKRKIYLAPSELPTTSVIIVYHNEAFSTLMRTVVSVINRTPKEVLEEIILVDDFSTRTFLKDELDRYVIQLGIHIKVIRAKERIGLIRARLIGAREARGDVLTFLDSHCECTKGWIEPLLTRIKENRKAVVCPIIDVINDRTFAYQRGIELFRGGFNWNLQFRWYVVPPDMVKNRSKDPTKPIDSPTMAGGLFSIDRHYFEELGTYDAGMDIWGGENIEISFRIWQCGGRIEILPCSHVGHIFRKASPHDFPGKSSGKILNKNLLRVAEVWMDEWKYLFYKTAPQALKMRNSTDVSDRIELRKHLNCKSFKWYLENVWKDHFLPTSNSTFGRVLHLKSKSVRALSCLRWNIPLGENIAFVRSNYCLVARPGDPGKNAQSLTMSQCSLGFDLWQLWLYSGDGKIKTDEHLCLSGYQPINSENKWSVQLKECGGYENEFWDYNAKRKSFYHRKSGLCLDEPMRRMDGGRISSIYVPILNKCYRRSISQVSIDFVRLK</sequence>
<keyword evidence="7 17" id="KW-0812">Transmembrane</keyword>
<gene>
    <name evidence="19" type="ORF">DME_LOCUS3452</name>
</gene>
<dbReference type="FunFam" id="3.90.550.10:FF:000021">
    <property type="entry name" value="Polypeptide N-acetylgalactosaminyltransferase"/>
    <property type="match status" value="1"/>
</dbReference>
<name>A0A0N4UPI5_DRAME</name>
<proteinExistence type="inferred from homology"/>
<dbReference type="InterPro" id="IPR029044">
    <property type="entry name" value="Nucleotide-diphossugar_trans"/>
</dbReference>
<dbReference type="InterPro" id="IPR001173">
    <property type="entry name" value="Glyco_trans_2-like"/>
</dbReference>
<evidence type="ECO:0000256" key="6">
    <source>
        <dbReference type="ARBA" id="ARBA00022679"/>
    </source>
</evidence>
<protein>
    <recommendedName>
        <fullName evidence="17">Polypeptide N-acetylgalactosaminyltransferase</fullName>
        <ecNumber evidence="17">2.4.1.-</ecNumber>
    </recommendedName>
    <alternativeName>
        <fullName evidence="17">Protein-UDP acetylgalactosaminyltransferase</fullName>
    </alternativeName>
</protein>
<dbReference type="GO" id="GO:0046872">
    <property type="term" value="F:metal ion binding"/>
    <property type="evidence" value="ECO:0007669"/>
    <property type="project" value="UniProtKB-KW"/>
</dbReference>
<dbReference type="AlphaFoldDB" id="A0A0N4UPI5"/>
<comment type="cofactor">
    <cofactor evidence="1 17">
        <name>Mn(2+)</name>
        <dbReference type="ChEBI" id="CHEBI:29035"/>
    </cofactor>
</comment>
<feature type="domain" description="Ricin B lectin" evidence="18">
    <location>
        <begin position="516"/>
        <end position="654"/>
    </location>
</feature>